<evidence type="ECO:0000256" key="1">
    <source>
        <dbReference type="ARBA" id="ARBA00023157"/>
    </source>
</evidence>
<reference evidence="4" key="1">
    <citation type="submission" date="2021-03" db="EMBL/GenBank/DDBJ databases">
        <authorList>
            <person name="Bekaert M."/>
        </authorList>
    </citation>
    <scope>NUCLEOTIDE SEQUENCE</scope>
</reference>
<dbReference type="PROSITE" id="PS01186">
    <property type="entry name" value="EGF_2"/>
    <property type="match status" value="1"/>
</dbReference>
<dbReference type="InterPro" id="IPR050780">
    <property type="entry name" value="Mucin_vWF_Thrombospondin_sf"/>
</dbReference>
<dbReference type="PANTHER" id="PTHR11339:SF386">
    <property type="entry name" value="HEMOLECTIN, ISOFORM A"/>
    <property type="match status" value="1"/>
</dbReference>
<dbReference type="Gene3D" id="2.60.120.260">
    <property type="entry name" value="Galactose-binding domain-like"/>
    <property type="match status" value="1"/>
</dbReference>
<dbReference type="InterPro" id="IPR000742">
    <property type="entry name" value="EGF"/>
</dbReference>
<protein>
    <recommendedName>
        <fullName evidence="3">VWFD domain-containing protein</fullName>
    </recommendedName>
</protein>
<evidence type="ECO:0000259" key="3">
    <source>
        <dbReference type="PROSITE" id="PS51233"/>
    </source>
</evidence>
<proteinExistence type="predicted"/>
<dbReference type="PROSITE" id="PS00022">
    <property type="entry name" value="EGF_1"/>
    <property type="match status" value="1"/>
</dbReference>
<evidence type="ECO:0000256" key="2">
    <source>
        <dbReference type="ARBA" id="ARBA00023180"/>
    </source>
</evidence>
<dbReference type="GO" id="GO:0031012">
    <property type="term" value="C:extracellular matrix"/>
    <property type="evidence" value="ECO:0007669"/>
    <property type="project" value="TreeGrafter"/>
</dbReference>
<dbReference type="OrthoDB" id="5989069at2759"/>
<keyword evidence="2" id="KW-0325">Glycoprotein</keyword>
<dbReference type="EMBL" id="CAJPWZ010000457">
    <property type="protein sequence ID" value="CAG2192907.1"/>
    <property type="molecule type" value="Genomic_DNA"/>
</dbReference>
<evidence type="ECO:0000313" key="5">
    <source>
        <dbReference type="Proteomes" id="UP000683360"/>
    </source>
</evidence>
<dbReference type="InterPro" id="IPR058727">
    <property type="entry name" value="Helical_Vwde"/>
</dbReference>
<dbReference type="PANTHER" id="PTHR11339">
    <property type="entry name" value="EXTRACELLULAR MATRIX GLYCOPROTEIN RELATED"/>
    <property type="match status" value="1"/>
</dbReference>
<keyword evidence="5" id="KW-1185">Reference proteome</keyword>
<feature type="domain" description="VWFD" evidence="3">
    <location>
        <begin position="253"/>
        <end position="426"/>
    </location>
</feature>
<organism evidence="4 5">
    <name type="scientific">Mytilus edulis</name>
    <name type="common">Blue mussel</name>
    <dbReference type="NCBI Taxonomy" id="6550"/>
    <lineage>
        <taxon>Eukaryota</taxon>
        <taxon>Metazoa</taxon>
        <taxon>Spiralia</taxon>
        <taxon>Lophotrochozoa</taxon>
        <taxon>Mollusca</taxon>
        <taxon>Bivalvia</taxon>
        <taxon>Autobranchia</taxon>
        <taxon>Pteriomorphia</taxon>
        <taxon>Mytilida</taxon>
        <taxon>Mytiloidea</taxon>
        <taxon>Mytilidae</taxon>
        <taxon>Mytilinae</taxon>
        <taxon>Mytilus</taxon>
    </lineage>
</organism>
<sequence>MNGKDLTLSRATFQCHAEDLLDDYVYEIRWYISEFEIAAAKSNNLTKNEVENGNGKMLEEHWTLLFSPNFIVKCSIKVRGFGYKAPGPEQYSQPFFAGIKIDQTEYIINENEGISIPVELTMPLSCSWPTQFDKSDIDDIKQNLCVLNLLNGVPNYQTDGSFCKNGISDEGLVFTSKKCGIVFNHANWTETQYVDITGPSNGQINSEDGIVYLRLYNDPDRVLPQSYLKVWTGIHLIDIKVVIHDTDEATLGKECYAQNDPHMRTFGQRKYELQNVKGVTAGEYIMYEHKTLPLQCGVAVRSGDSLFVTNFCETELTNGERRTNNYIIQRLCDDQNLIVEETGDKFKIILPTGTKVLFSHTTSNDGKHTIQQISIFPSSLDLDMTSGLCGSYTGKTDDSLKPRNQLIASDAVTFVKSWKVENDIQDLTLFDSEGKLKPTEYSVPQFCTCQLPDEHYPHKSADFDCNLSAAMKTCRSKKHLRVYTQHPNQIESDWSNGWTNDTARQFCTESIYNTPAFGPCSQYVPFMDPEAYIENCILDIKYEGNSTWIKSTLEGFADVCLEKAQKLENLTKTNDTTSSGAEKSIFDLISESTCADNCSGHGQCLEGVCNCTTGYFGSSCSSDASQPPLLIRNAFEGECDTAKKTMQEIYNSWQ</sequence>
<dbReference type="GO" id="GO:0005615">
    <property type="term" value="C:extracellular space"/>
    <property type="evidence" value="ECO:0007669"/>
    <property type="project" value="TreeGrafter"/>
</dbReference>
<name>A0A8S3QEC1_MYTED</name>
<dbReference type="InterPro" id="IPR001846">
    <property type="entry name" value="VWF_type-D"/>
</dbReference>
<comment type="caution">
    <text evidence="4">The sequence shown here is derived from an EMBL/GenBank/DDBJ whole genome shotgun (WGS) entry which is preliminary data.</text>
</comment>
<dbReference type="Proteomes" id="UP000683360">
    <property type="component" value="Unassembled WGS sequence"/>
</dbReference>
<dbReference type="AlphaFoldDB" id="A0A8S3QEC1"/>
<accession>A0A8S3QEC1</accession>
<evidence type="ECO:0000313" key="4">
    <source>
        <dbReference type="EMBL" id="CAG2192907.1"/>
    </source>
</evidence>
<dbReference type="PROSITE" id="PS51233">
    <property type="entry name" value="VWFD"/>
    <property type="match status" value="1"/>
</dbReference>
<gene>
    <name evidence="4" type="ORF">MEDL_8050</name>
</gene>
<dbReference type="Pfam" id="PF26129">
    <property type="entry name" value="Vwde"/>
    <property type="match status" value="1"/>
</dbReference>
<keyword evidence="1" id="KW-1015">Disulfide bond</keyword>